<accession>A0A918EGA4</accession>
<comment type="caution">
    <text evidence="1">The sequence shown here is derived from an EMBL/GenBank/DDBJ whole genome shotgun (WGS) entry which is preliminary data.</text>
</comment>
<gene>
    <name evidence="1" type="ORF">GCM10010185_49150</name>
</gene>
<reference evidence="1" key="2">
    <citation type="submission" date="2020-09" db="EMBL/GenBank/DDBJ databases">
        <authorList>
            <person name="Sun Q."/>
            <person name="Ohkuma M."/>
        </authorList>
    </citation>
    <scope>NUCLEOTIDE SEQUENCE</scope>
    <source>
        <strain evidence="1">JCM 3313</strain>
    </source>
</reference>
<protein>
    <recommendedName>
        <fullName evidence="3">WXG100 family type VII secretion target</fullName>
    </recommendedName>
</protein>
<proteinExistence type="predicted"/>
<organism evidence="1 2">
    <name type="scientific">Saccharothrix coeruleofusca</name>
    <dbReference type="NCBI Taxonomy" id="33919"/>
    <lineage>
        <taxon>Bacteria</taxon>
        <taxon>Bacillati</taxon>
        <taxon>Actinomycetota</taxon>
        <taxon>Actinomycetes</taxon>
        <taxon>Pseudonocardiales</taxon>
        <taxon>Pseudonocardiaceae</taxon>
        <taxon>Saccharothrix</taxon>
    </lineage>
</organism>
<dbReference type="SUPFAM" id="SSF140453">
    <property type="entry name" value="EsxAB dimer-like"/>
    <property type="match status" value="1"/>
</dbReference>
<sequence>MSGFATDPARLDRGAADFGSFAERAARISADLGAALDSLGACWGDDAIGRGFAQGHVGPAADVLGKLDGLASALGGVGERFAETARTYREVDQGNGTALGAVTGAV</sequence>
<dbReference type="AlphaFoldDB" id="A0A918EGA4"/>
<keyword evidence="2" id="KW-1185">Reference proteome</keyword>
<dbReference type="EMBL" id="BMRG01000011">
    <property type="protein sequence ID" value="GGP70290.1"/>
    <property type="molecule type" value="Genomic_DNA"/>
</dbReference>
<evidence type="ECO:0000313" key="2">
    <source>
        <dbReference type="Proteomes" id="UP000639606"/>
    </source>
</evidence>
<name>A0A918EGA4_9PSEU</name>
<dbReference type="InterPro" id="IPR036689">
    <property type="entry name" value="ESAT-6-like_sf"/>
</dbReference>
<dbReference type="Gene3D" id="1.10.287.1060">
    <property type="entry name" value="ESAT-6-like"/>
    <property type="match status" value="1"/>
</dbReference>
<evidence type="ECO:0000313" key="1">
    <source>
        <dbReference type="EMBL" id="GGP70290.1"/>
    </source>
</evidence>
<dbReference type="Proteomes" id="UP000639606">
    <property type="component" value="Unassembled WGS sequence"/>
</dbReference>
<evidence type="ECO:0008006" key="3">
    <source>
        <dbReference type="Google" id="ProtNLM"/>
    </source>
</evidence>
<reference evidence="1" key="1">
    <citation type="journal article" date="2014" name="Int. J. Syst. Evol. Microbiol.">
        <title>Complete genome sequence of Corynebacterium casei LMG S-19264T (=DSM 44701T), isolated from a smear-ripened cheese.</title>
        <authorList>
            <consortium name="US DOE Joint Genome Institute (JGI-PGF)"/>
            <person name="Walter F."/>
            <person name="Albersmeier A."/>
            <person name="Kalinowski J."/>
            <person name="Ruckert C."/>
        </authorList>
    </citation>
    <scope>NUCLEOTIDE SEQUENCE</scope>
    <source>
        <strain evidence="1">JCM 3313</strain>
    </source>
</reference>
<dbReference type="RefSeq" id="WP_189225658.1">
    <property type="nucleotide sequence ID" value="NZ_BMRG01000011.1"/>
</dbReference>